<dbReference type="EMBL" id="CP043450">
    <property type="protein sequence ID" value="QEM13488.1"/>
    <property type="molecule type" value="Genomic_DNA"/>
</dbReference>
<dbReference type="AlphaFoldDB" id="A0A5C1I7G1"/>
<dbReference type="OrthoDB" id="1100373at2"/>
<dbReference type="RefSeq" id="WP_112574859.1">
    <property type="nucleotide sequence ID" value="NZ_CP043450.1"/>
</dbReference>
<proteinExistence type="predicted"/>
<evidence type="ECO:0000313" key="1">
    <source>
        <dbReference type="EMBL" id="QEM13488.1"/>
    </source>
</evidence>
<sequence>MQVEIKARQTPHDIAIQCGGTLDSIFEAAELMGIDVTDEVKPGTIVTAPAIAVQDVADYFRKYKISPASATTELEALLPEGVEFWAIEYDFIVS</sequence>
<dbReference type="KEGG" id="mrub:DEO27_026910"/>
<name>A0A5C1I7G1_9SPHI</name>
<evidence type="ECO:0000313" key="2">
    <source>
        <dbReference type="Proteomes" id="UP000251402"/>
    </source>
</evidence>
<gene>
    <name evidence="1" type="ORF">DEO27_026910</name>
</gene>
<dbReference type="Proteomes" id="UP000251402">
    <property type="component" value="Chromosome"/>
</dbReference>
<keyword evidence="2" id="KW-1185">Reference proteome</keyword>
<protein>
    <submittedName>
        <fullName evidence="1">Uncharacterized protein</fullName>
    </submittedName>
</protein>
<organism evidence="1 2">
    <name type="scientific">Mucilaginibacter rubeus</name>
    <dbReference type="NCBI Taxonomy" id="2027860"/>
    <lineage>
        <taxon>Bacteria</taxon>
        <taxon>Pseudomonadati</taxon>
        <taxon>Bacteroidota</taxon>
        <taxon>Sphingobacteriia</taxon>
        <taxon>Sphingobacteriales</taxon>
        <taxon>Sphingobacteriaceae</taxon>
        <taxon>Mucilaginibacter</taxon>
    </lineage>
</organism>
<reference evidence="1" key="1">
    <citation type="submission" date="2019-08" db="EMBL/GenBank/DDBJ databases">
        <title>Comparative genome analysis confer to the adaptation heavy metal polluted environment.</title>
        <authorList>
            <person name="Li Y."/>
        </authorList>
    </citation>
    <scope>NUCLEOTIDE SEQUENCE [LARGE SCALE GENOMIC DNA]</scope>
    <source>
        <strain evidence="1">P1</strain>
    </source>
</reference>
<accession>A0A5C1I7G1</accession>